<dbReference type="PANTHER" id="PTHR15572">
    <property type="entry name" value="GLIOMA TUMOR SUPPRESSOR CANDIDATE REGION GENE 1"/>
    <property type="match status" value="1"/>
</dbReference>
<feature type="region of interest" description="Disordered" evidence="1">
    <location>
        <begin position="514"/>
        <end position="533"/>
    </location>
</feature>
<organism evidence="2 3">
    <name type="scientific">Tetradesmus obliquus</name>
    <name type="common">Green alga</name>
    <name type="synonym">Acutodesmus obliquus</name>
    <dbReference type="NCBI Taxonomy" id="3088"/>
    <lineage>
        <taxon>Eukaryota</taxon>
        <taxon>Viridiplantae</taxon>
        <taxon>Chlorophyta</taxon>
        <taxon>core chlorophytes</taxon>
        <taxon>Chlorophyceae</taxon>
        <taxon>CS clade</taxon>
        <taxon>Sphaeropleales</taxon>
        <taxon>Scenedesmaceae</taxon>
        <taxon>Tetradesmus</taxon>
    </lineage>
</organism>
<proteinExistence type="predicted"/>
<dbReference type="AlphaFoldDB" id="A0A383VFI4"/>
<reference evidence="2 3" key="1">
    <citation type="submission" date="2016-10" db="EMBL/GenBank/DDBJ databases">
        <authorList>
            <person name="Cai Z."/>
        </authorList>
    </citation>
    <scope>NUCLEOTIDE SEQUENCE [LARGE SCALE GENOMIC DNA]</scope>
</reference>
<dbReference type="GO" id="GO:0045893">
    <property type="term" value="P:positive regulation of DNA-templated transcription"/>
    <property type="evidence" value="ECO:0007669"/>
    <property type="project" value="TreeGrafter"/>
</dbReference>
<evidence type="ECO:0000313" key="2">
    <source>
        <dbReference type="EMBL" id="SZX64318.1"/>
    </source>
</evidence>
<evidence type="ECO:0008006" key="4">
    <source>
        <dbReference type="Google" id="ProtNLM"/>
    </source>
</evidence>
<keyword evidence="3" id="KW-1185">Reference proteome</keyword>
<accession>A0A383VFI4</accession>
<sequence length="645" mass="66087">MSLTFDFPNWHVDIGEQQQQSDGQQQQRLEHLQQQQQQWADDLQDLSGDEDEQDEEQQEQQEQQQQQQQQQQAQQHAADAEQQGPAGSAAGGAAKRARIDVERPSPAGSGGAVLPDALLLLLAGRLSLADTAALGCACRAFRDCLAAAGHIWQQHHTQLLGGGWPWPPFVGSRPATLPASLGSTPQLRLKATLAASKVALRLFVMRKGYAFLLEGWEALWAAAAAGTAAAAAAAVGGGGGDGGAGIAHPAGAGTACCSFNSAPAGAGAGAGAAATAAAGSSSACSSQQPLAGAAGSQADAAATRAPSSGRGRVTHVDELWQEQGGSSSSLQIDPRYGGRQLQRMVTKLAGHSWQLTYEGYSAALAARADELAAGLRAWQQQQQGAASLAAAAPASHAAAASLAAPGGEDTAAAAAAVNESALAELLPAAALADCAGGILSAVEAASGGRGAGEMLAAEPELLLAATRRGARPAAALVLWQQLLSSWGLYRRWLDLTVTRCAQLGARVAAARQLAEPPPLSSSSGGGGAGSSVSASAVPQLRNKGLMLFRSHVLLACGLRRPLQQAALWMAATAAVDAAAWRAGGGLSEADLELLTQVRKMLRELDVGDDGSEPAVMHTHGKFRRCFGALLTRERLARGLEWGLLG</sequence>
<evidence type="ECO:0000256" key="1">
    <source>
        <dbReference type="SAM" id="MobiDB-lite"/>
    </source>
</evidence>
<dbReference type="EMBL" id="FNXT01000402">
    <property type="protein sequence ID" value="SZX64318.1"/>
    <property type="molecule type" value="Genomic_DNA"/>
</dbReference>
<feature type="compositionally biased region" description="Low complexity" evidence="1">
    <location>
        <begin position="17"/>
        <end position="41"/>
    </location>
</feature>
<dbReference type="GO" id="GO:0016514">
    <property type="term" value="C:SWI/SNF complex"/>
    <property type="evidence" value="ECO:0007669"/>
    <property type="project" value="TreeGrafter"/>
</dbReference>
<dbReference type="SUPFAM" id="SSF81383">
    <property type="entry name" value="F-box domain"/>
    <property type="match status" value="1"/>
</dbReference>
<feature type="region of interest" description="Disordered" evidence="1">
    <location>
        <begin position="1"/>
        <end position="97"/>
    </location>
</feature>
<dbReference type="STRING" id="3088.A0A383VFI4"/>
<gene>
    <name evidence="2" type="ORF">BQ4739_LOCUS4831</name>
</gene>
<protein>
    <recommendedName>
        <fullName evidence="4">F-box domain-containing protein</fullName>
    </recommendedName>
</protein>
<feature type="compositionally biased region" description="Low complexity" evidence="1">
    <location>
        <begin position="60"/>
        <end position="94"/>
    </location>
</feature>
<dbReference type="InterPro" id="IPR052438">
    <property type="entry name" value="Chromatin_remod/trans_coact"/>
</dbReference>
<feature type="compositionally biased region" description="Acidic residues" evidence="1">
    <location>
        <begin position="42"/>
        <end position="59"/>
    </location>
</feature>
<evidence type="ECO:0000313" key="3">
    <source>
        <dbReference type="Proteomes" id="UP000256970"/>
    </source>
</evidence>
<name>A0A383VFI4_TETOB</name>
<dbReference type="Proteomes" id="UP000256970">
    <property type="component" value="Unassembled WGS sequence"/>
</dbReference>
<dbReference type="PANTHER" id="PTHR15572:SF0">
    <property type="entry name" value="GLUTAMINE-RICH PROTEIN-RELATED"/>
    <property type="match status" value="1"/>
</dbReference>
<dbReference type="InterPro" id="IPR036047">
    <property type="entry name" value="F-box-like_dom_sf"/>
</dbReference>